<accession>A0AAV4PJE1</accession>
<evidence type="ECO:0000313" key="1">
    <source>
        <dbReference type="EMBL" id="GIX96014.1"/>
    </source>
</evidence>
<evidence type="ECO:0000313" key="2">
    <source>
        <dbReference type="Proteomes" id="UP001054945"/>
    </source>
</evidence>
<gene>
    <name evidence="1" type="ORF">CEXT_371941</name>
</gene>
<sequence>MLSLSVSPDRLVDLHGLCGASEETSIVSAFRWCVVIDLPNSIMYLIGLAALTGDALQTVAHIKRCEWIAAFNGCRHFTLTCYFACG</sequence>
<reference evidence="1 2" key="1">
    <citation type="submission" date="2021-06" db="EMBL/GenBank/DDBJ databases">
        <title>Caerostris extrusa draft genome.</title>
        <authorList>
            <person name="Kono N."/>
            <person name="Arakawa K."/>
        </authorList>
    </citation>
    <scope>NUCLEOTIDE SEQUENCE [LARGE SCALE GENOMIC DNA]</scope>
</reference>
<organism evidence="1 2">
    <name type="scientific">Caerostris extrusa</name>
    <name type="common">Bark spider</name>
    <name type="synonym">Caerostris bankana</name>
    <dbReference type="NCBI Taxonomy" id="172846"/>
    <lineage>
        <taxon>Eukaryota</taxon>
        <taxon>Metazoa</taxon>
        <taxon>Ecdysozoa</taxon>
        <taxon>Arthropoda</taxon>
        <taxon>Chelicerata</taxon>
        <taxon>Arachnida</taxon>
        <taxon>Araneae</taxon>
        <taxon>Araneomorphae</taxon>
        <taxon>Entelegynae</taxon>
        <taxon>Araneoidea</taxon>
        <taxon>Araneidae</taxon>
        <taxon>Caerostris</taxon>
    </lineage>
</organism>
<proteinExistence type="predicted"/>
<name>A0AAV4PJE1_CAEEX</name>
<keyword evidence="2" id="KW-1185">Reference proteome</keyword>
<dbReference type="AlphaFoldDB" id="A0AAV4PJE1"/>
<dbReference type="Proteomes" id="UP001054945">
    <property type="component" value="Unassembled WGS sequence"/>
</dbReference>
<comment type="caution">
    <text evidence="1">The sequence shown here is derived from an EMBL/GenBank/DDBJ whole genome shotgun (WGS) entry which is preliminary data.</text>
</comment>
<dbReference type="EMBL" id="BPLR01004598">
    <property type="protein sequence ID" value="GIX96014.1"/>
    <property type="molecule type" value="Genomic_DNA"/>
</dbReference>
<protein>
    <submittedName>
        <fullName evidence="1">Uncharacterized protein</fullName>
    </submittedName>
</protein>